<dbReference type="Proteomes" id="UP000245699">
    <property type="component" value="Unassembled WGS sequence"/>
</dbReference>
<dbReference type="EMBL" id="MBFT01000007">
    <property type="protein sequence ID" value="PVV00092.1"/>
    <property type="molecule type" value="Genomic_DNA"/>
</dbReference>
<dbReference type="AlphaFoldDB" id="A0A2T9Z6B4"/>
<name>A0A2T9Z6B4_9FUNG</name>
<keyword evidence="2" id="KW-1185">Reference proteome</keyword>
<dbReference type="PANTHER" id="PTHR21192">
    <property type="entry name" value="NUCLEAR PROTEIN E3-3"/>
    <property type="match status" value="1"/>
</dbReference>
<evidence type="ECO:0008006" key="3">
    <source>
        <dbReference type="Google" id="ProtNLM"/>
    </source>
</evidence>
<dbReference type="GO" id="GO:0032981">
    <property type="term" value="P:mitochondrial respiratory chain complex I assembly"/>
    <property type="evidence" value="ECO:0007669"/>
    <property type="project" value="TreeGrafter"/>
</dbReference>
<dbReference type="GO" id="GO:0005743">
    <property type="term" value="C:mitochondrial inner membrane"/>
    <property type="evidence" value="ECO:0007669"/>
    <property type="project" value="TreeGrafter"/>
</dbReference>
<dbReference type="STRING" id="61424.A0A2T9Z6B4"/>
<dbReference type="OrthoDB" id="20681at2759"/>
<comment type="caution">
    <text evidence="1">The sequence shown here is derived from an EMBL/GenBank/DDBJ whole genome shotgun (WGS) entry which is preliminary data.</text>
</comment>
<gene>
    <name evidence="1" type="ORF">BB559_000142</name>
</gene>
<dbReference type="InterPro" id="IPR007523">
    <property type="entry name" value="NDUFAF3/AAMDC"/>
</dbReference>
<dbReference type="InterPro" id="IPR036748">
    <property type="entry name" value="MTH938-like_sf"/>
</dbReference>
<proteinExistence type="predicted"/>
<evidence type="ECO:0000313" key="2">
    <source>
        <dbReference type="Proteomes" id="UP000245699"/>
    </source>
</evidence>
<evidence type="ECO:0000313" key="1">
    <source>
        <dbReference type="EMBL" id="PVV00092.1"/>
    </source>
</evidence>
<dbReference type="SUPFAM" id="SSF64076">
    <property type="entry name" value="MTH938-like"/>
    <property type="match status" value="1"/>
</dbReference>
<accession>A0A2T9Z6B4</accession>
<reference evidence="1 2" key="1">
    <citation type="journal article" date="2018" name="MBio">
        <title>Comparative Genomics Reveals the Core Gene Toolbox for the Fungus-Insect Symbiosis.</title>
        <authorList>
            <person name="Wang Y."/>
            <person name="Stata M."/>
            <person name="Wang W."/>
            <person name="Stajich J.E."/>
            <person name="White M.M."/>
            <person name="Moncalvo J.M."/>
        </authorList>
    </citation>
    <scope>NUCLEOTIDE SEQUENCE [LARGE SCALE GENOMIC DNA]</scope>
    <source>
        <strain evidence="1 2">AUS-77-4</strain>
    </source>
</reference>
<dbReference type="PANTHER" id="PTHR21192:SF2">
    <property type="entry name" value="NADH DEHYDROGENASE [UBIQUINONE] 1 ALPHA SUBCOMPLEX ASSEMBLY FACTOR 3"/>
    <property type="match status" value="1"/>
</dbReference>
<sequence>MKLFSFGIRTGSLFQRSISRKCPQLNILATRFKYREISNQPEGKSFGETNVNNQASINTKDSRISLGKIKNMFSVSPDAVGISKDLIDGFRLSDERVLKTDILIINNSTFEWCLDHPSDKKTNAIANIKPEAFKIFEVVSPKPEILVLGTGKLPRKLPEDTRNYLLKLGIKLDQSTTKNACGTFNFLMEEGRKVAFAAVRNCI</sequence>
<dbReference type="Pfam" id="PF04430">
    <property type="entry name" value="DUF498"/>
    <property type="match status" value="1"/>
</dbReference>
<dbReference type="Gene3D" id="3.40.1230.10">
    <property type="entry name" value="MTH938-like"/>
    <property type="match status" value="1"/>
</dbReference>
<organism evidence="1 2">
    <name type="scientific">Furculomyces boomerangus</name>
    <dbReference type="NCBI Taxonomy" id="61424"/>
    <lineage>
        <taxon>Eukaryota</taxon>
        <taxon>Fungi</taxon>
        <taxon>Fungi incertae sedis</taxon>
        <taxon>Zoopagomycota</taxon>
        <taxon>Kickxellomycotina</taxon>
        <taxon>Harpellomycetes</taxon>
        <taxon>Harpellales</taxon>
        <taxon>Harpellaceae</taxon>
        <taxon>Furculomyces</taxon>
    </lineage>
</organism>
<protein>
    <recommendedName>
        <fullName evidence="3">NADH dehydrogenase [ubiquinone] 1 alpha subcomplex assembly factor 3</fullName>
    </recommendedName>
</protein>